<evidence type="ECO:0000313" key="1">
    <source>
        <dbReference type="EMBL" id="CDW51010.1"/>
    </source>
</evidence>
<proteinExistence type="predicted"/>
<sequence length="12" mass="1399">MTSFDFISSCFN</sequence>
<dbReference type="EMBL" id="HACA01033649">
    <property type="protein sequence ID" value="CDW51010.1"/>
    <property type="molecule type" value="Transcribed_RNA"/>
</dbReference>
<reference evidence="1" key="1">
    <citation type="submission" date="2014-05" db="EMBL/GenBank/DDBJ databases">
        <authorList>
            <person name="Chronopoulou M."/>
        </authorList>
    </citation>
    <scope>NUCLEOTIDE SEQUENCE</scope>
    <source>
        <tissue evidence="1">Whole organism</tissue>
    </source>
</reference>
<name>A0A0K2VL15_LEPSM</name>
<organism evidence="1">
    <name type="scientific">Lepeophtheirus salmonis</name>
    <name type="common">Salmon louse</name>
    <name type="synonym">Caligus salmonis</name>
    <dbReference type="NCBI Taxonomy" id="72036"/>
    <lineage>
        <taxon>Eukaryota</taxon>
        <taxon>Metazoa</taxon>
        <taxon>Ecdysozoa</taxon>
        <taxon>Arthropoda</taxon>
        <taxon>Crustacea</taxon>
        <taxon>Multicrustacea</taxon>
        <taxon>Hexanauplia</taxon>
        <taxon>Copepoda</taxon>
        <taxon>Siphonostomatoida</taxon>
        <taxon>Caligidae</taxon>
        <taxon>Lepeophtheirus</taxon>
    </lineage>
</organism>
<accession>A0A0K2VL15</accession>
<protein>
    <submittedName>
        <fullName evidence="1">Uncharacterized protein</fullName>
    </submittedName>
</protein>